<evidence type="ECO:0000256" key="1">
    <source>
        <dbReference type="SAM" id="MobiDB-lite"/>
    </source>
</evidence>
<gene>
    <name evidence="2" type="ORF">C3747_211g54</name>
</gene>
<dbReference type="AlphaFoldDB" id="A0A2V2VVZ9"/>
<comment type="caution">
    <text evidence="2">The sequence shown here is derived from an EMBL/GenBank/DDBJ whole genome shotgun (WGS) entry which is preliminary data.</text>
</comment>
<protein>
    <submittedName>
        <fullName evidence="2">Uncharacterized protein</fullName>
    </submittedName>
</protein>
<sequence length="187" mass="20998">MLRAHPCISVPLSPIPGRQRVRPRRRRTLPGEDTPMESAPPEFPRPTCGFQRHSSDGLARHRTACHGHRPDVAKTGQRELCEETVPHLRRCPAPQAHGKKHGVDAWEVGNLCFTKKLAQLFLELGRHCLQQCLCAAGRQKSPRKCGITLMLVAGASSSLFLICRRPGLSICFFFLDAWRPRVVEVLR</sequence>
<proteinExistence type="predicted"/>
<reference evidence="2 3" key="1">
    <citation type="journal article" date="2018" name="Microb. Genom.">
        <title>Expanding an expanded genome: long-read sequencing of Trypanosoma cruzi.</title>
        <authorList>
            <person name="Berna L."/>
            <person name="Rodriguez M."/>
            <person name="Chiribao M.L."/>
            <person name="Parodi-Talice A."/>
            <person name="Pita S."/>
            <person name="Rijo G."/>
            <person name="Alvarez-Valin F."/>
            <person name="Robello C."/>
        </authorList>
    </citation>
    <scope>NUCLEOTIDE SEQUENCE [LARGE SCALE GENOMIC DNA]</scope>
    <source>
        <strain evidence="2 3">TCC</strain>
    </source>
</reference>
<dbReference type="EMBL" id="PRFC01000211">
    <property type="protein sequence ID" value="PWU99996.1"/>
    <property type="molecule type" value="Genomic_DNA"/>
</dbReference>
<dbReference type="VEuPathDB" id="TriTrypDB:BCY84_18836"/>
<organism evidence="2 3">
    <name type="scientific">Trypanosoma cruzi</name>
    <dbReference type="NCBI Taxonomy" id="5693"/>
    <lineage>
        <taxon>Eukaryota</taxon>
        <taxon>Discoba</taxon>
        <taxon>Euglenozoa</taxon>
        <taxon>Kinetoplastea</taxon>
        <taxon>Metakinetoplastina</taxon>
        <taxon>Trypanosomatida</taxon>
        <taxon>Trypanosomatidae</taxon>
        <taxon>Trypanosoma</taxon>
        <taxon>Schizotrypanum</taxon>
    </lineage>
</organism>
<dbReference type="VEuPathDB" id="TriTrypDB:ECC02_012081"/>
<evidence type="ECO:0000313" key="2">
    <source>
        <dbReference type="EMBL" id="PWU99996.1"/>
    </source>
</evidence>
<dbReference type="VEuPathDB" id="TriTrypDB:TcBrA4_0007850"/>
<name>A0A2V2VVZ9_TRYCR</name>
<dbReference type="VEuPathDB" id="TriTrypDB:TcCL_ESM10946"/>
<dbReference type="Proteomes" id="UP000246078">
    <property type="component" value="Unassembled WGS sequence"/>
</dbReference>
<dbReference type="VEuPathDB" id="TriTrypDB:TcG_12363"/>
<evidence type="ECO:0000313" key="3">
    <source>
        <dbReference type="Proteomes" id="UP000246078"/>
    </source>
</evidence>
<dbReference type="VEuPathDB" id="TriTrypDB:C3747_211g54"/>
<feature type="region of interest" description="Disordered" evidence="1">
    <location>
        <begin position="1"/>
        <end position="47"/>
    </location>
</feature>
<accession>A0A2V2VVZ9</accession>
<feature type="compositionally biased region" description="Basic residues" evidence="1">
    <location>
        <begin position="19"/>
        <end position="28"/>
    </location>
</feature>
<dbReference type="VEuPathDB" id="TriTrypDB:C4B63_97g2"/>